<comment type="caution">
    <text evidence="1">The sequence shown here is derived from an EMBL/GenBank/DDBJ whole genome shotgun (WGS) entry which is preliminary data.</text>
</comment>
<accession>A0A8T0HNY2</accession>
<sequence>MPFKYFAVNLPWRQLPSVLYILSYLCFSSFTRGTDGLERPSQTLPLRLCTVRNFETAVDNSGSRERIRSSAKYLCRTIFFSSSEKPASRRRMRWFTPFKAAAQHFLLREVSLGHSPSSQLPIARSMACGSPCTFSLTESAPLSSPPACSTS</sequence>
<keyword evidence="2" id="KW-1185">Reference proteome</keyword>
<organism evidence="1 2">
    <name type="scientific">Ceratodon purpureus</name>
    <name type="common">Fire moss</name>
    <name type="synonym">Dicranum purpureum</name>
    <dbReference type="NCBI Taxonomy" id="3225"/>
    <lineage>
        <taxon>Eukaryota</taxon>
        <taxon>Viridiplantae</taxon>
        <taxon>Streptophyta</taxon>
        <taxon>Embryophyta</taxon>
        <taxon>Bryophyta</taxon>
        <taxon>Bryophytina</taxon>
        <taxon>Bryopsida</taxon>
        <taxon>Dicranidae</taxon>
        <taxon>Pseudoditrichales</taxon>
        <taxon>Ditrichaceae</taxon>
        <taxon>Ceratodon</taxon>
    </lineage>
</organism>
<dbReference type="AlphaFoldDB" id="A0A8T0HNY2"/>
<evidence type="ECO:0000313" key="1">
    <source>
        <dbReference type="EMBL" id="KAG0572536.1"/>
    </source>
</evidence>
<gene>
    <name evidence="1" type="ORF">KC19_VG103500</name>
</gene>
<protein>
    <submittedName>
        <fullName evidence="1">Uncharacterized protein</fullName>
    </submittedName>
</protein>
<dbReference type="Proteomes" id="UP000822688">
    <property type="component" value="Chromosome V"/>
</dbReference>
<reference evidence="1" key="1">
    <citation type="submission" date="2020-06" db="EMBL/GenBank/DDBJ databases">
        <title>WGS assembly of Ceratodon purpureus strain R40.</title>
        <authorList>
            <person name="Carey S.B."/>
            <person name="Jenkins J."/>
            <person name="Shu S."/>
            <person name="Lovell J.T."/>
            <person name="Sreedasyam A."/>
            <person name="Maumus F."/>
            <person name="Tiley G.P."/>
            <person name="Fernandez-Pozo N."/>
            <person name="Barry K."/>
            <person name="Chen C."/>
            <person name="Wang M."/>
            <person name="Lipzen A."/>
            <person name="Daum C."/>
            <person name="Saski C.A."/>
            <person name="Payton A.C."/>
            <person name="Mcbreen J.C."/>
            <person name="Conrad R.E."/>
            <person name="Kollar L.M."/>
            <person name="Olsson S."/>
            <person name="Huttunen S."/>
            <person name="Landis J.B."/>
            <person name="Wickett N.J."/>
            <person name="Johnson M.G."/>
            <person name="Rensing S.A."/>
            <person name="Grimwood J."/>
            <person name="Schmutz J."/>
            <person name="Mcdaniel S.F."/>
        </authorList>
    </citation>
    <scope>NUCLEOTIDE SEQUENCE</scope>
    <source>
        <strain evidence="1">R40</strain>
    </source>
</reference>
<dbReference type="EMBL" id="CM026426">
    <property type="protein sequence ID" value="KAG0572536.1"/>
    <property type="molecule type" value="Genomic_DNA"/>
</dbReference>
<name>A0A8T0HNY2_CERPU</name>
<evidence type="ECO:0000313" key="2">
    <source>
        <dbReference type="Proteomes" id="UP000822688"/>
    </source>
</evidence>
<proteinExistence type="predicted"/>